<dbReference type="GO" id="GO:0016020">
    <property type="term" value="C:membrane"/>
    <property type="evidence" value="ECO:0007669"/>
    <property type="project" value="InterPro"/>
</dbReference>
<evidence type="ECO:0000256" key="4">
    <source>
        <dbReference type="SAM" id="Phobius"/>
    </source>
</evidence>
<accession>A0AAV4XFD5</accession>
<name>A0AAV4XFD5_CAEEX</name>
<dbReference type="InterPro" id="IPR036640">
    <property type="entry name" value="ABC1_TM_sf"/>
</dbReference>
<gene>
    <name evidence="5" type="ORF">CEXT_669891</name>
</gene>
<dbReference type="GO" id="GO:0005524">
    <property type="term" value="F:ATP binding"/>
    <property type="evidence" value="ECO:0007669"/>
    <property type="project" value="InterPro"/>
</dbReference>
<keyword evidence="6" id="KW-1185">Reference proteome</keyword>
<organism evidence="5 6">
    <name type="scientific">Caerostris extrusa</name>
    <name type="common">Bark spider</name>
    <name type="synonym">Caerostris bankana</name>
    <dbReference type="NCBI Taxonomy" id="172846"/>
    <lineage>
        <taxon>Eukaryota</taxon>
        <taxon>Metazoa</taxon>
        <taxon>Ecdysozoa</taxon>
        <taxon>Arthropoda</taxon>
        <taxon>Chelicerata</taxon>
        <taxon>Arachnida</taxon>
        <taxon>Araneae</taxon>
        <taxon>Araneomorphae</taxon>
        <taxon>Entelegynae</taxon>
        <taxon>Araneoidea</taxon>
        <taxon>Araneidae</taxon>
        <taxon>Caerostris</taxon>
    </lineage>
</organism>
<keyword evidence="2 4" id="KW-1133">Transmembrane helix</keyword>
<reference evidence="5 6" key="1">
    <citation type="submission" date="2021-06" db="EMBL/GenBank/DDBJ databases">
        <title>Caerostris extrusa draft genome.</title>
        <authorList>
            <person name="Kono N."/>
            <person name="Arakawa K."/>
        </authorList>
    </citation>
    <scope>NUCLEOTIDE SEQUENCE [LARGE SCALE GENOMIC DNA]</scope>
</reference>
<evidence type="ECO:0000256" key="1">
    <source>
        <dbReference type="ARBA" id="ARBA00022692"/>
    </source>
</evidence>
<feature type="transmembrane region" description="Helical" evidence="4">
    <location>
        <begin position="69"/>
        <end position="93"/>
    </location>
</feature>
<comment type="caution">
    <text evidence="5">The sequence shown here is derived from an EMBL/GenBank/DDBJ whole genome shotgun (WGS) entry which is preliminary data.</text>
</comment>
<dbReference type="AlphaFoldDB" id="A0AAV4XFD5"/>
<evidence type="ECO:0000313" key="5">
    <source>
        <dbReference type="EMBL" id="GIY93922.1"/>
    </source>
</evidence>
<dbReference type="EMBL" id="BPLR01000325">
    <property type="protein sequence ID" value="GIY93922.1"/>
    <property type="molecule type" value="Genomic_DNA"/>
</dbReference>
<dbReference type="Gene3D" id="1.20.1560.10">
    <property type="entry name" value="ABC transporter type 1, transmembrane domain"/>
    <property type="match status" value="1"/>
</dbReference>
<evidence type="ECO:0000256" key="3">
    <source>
        <dbReference type="ARBA" id="ARBA00023136"/>
    </source>
</evidence>
<evidence type="ECO:0000313" key="6">
    <source>
        <dbReference type="Proteomes" id="UP001054945"/>
    </source>
</evidence>
<evidence type="ECO:0000256" key="2">
    <source>
        <dbReference type="ARBA" id="ARBA00022989"/>
    </source>
</evidence>
<proteinExistence type="predicted"/>
<sequence length="99" mass="11213">MSVNKDSKDFGIHSKSDLKDQFINGRYTNKGFVDTENLDQEKENEEKTEPEIPPVGFFQLFRYASRWEMLLITIAVTIAVLSGAAMPAIMIILEKSSIN</sequence>
<keyword evidence="3 4" id="KW-0472">Membrane</keyword>
<protein>
    <submittedName>
        <fullName evidence="5">Uncharacterized protein</fullName>
    </submittedName>
</protein>
<dbReference type="Proteomes" id="UP001054945">
    <property type="component" value="Unassembled WGS sequence"/>
</dbReference>
<keyword evidence="1 4" id="KW-0812">Transmembrane</keyword>